<keyword evidence="5" id="KW-1185">Reference proteome</keyword>
<feature type="compositionally biased region" description="Gly residues" evidence="1">
    <location>
        <begin position="525"/>
        <end position="539"/>
    </location>
</feature>
<feature type="region of interest" description="Disordered" evidence="1">
    <location>
        <begin position="316"/>
        <end position="343"/>
    </location>
</feature>
<feature type="compositionally biased region" description="Low complexity" evidence="1">
    <location>
        <begin position="316"/>
        <end position="325"/>
    </location>
</feature>
<feature type="chain" id="PRO_5004918777" description="Mid2 domain-containing protein" evidence="3">
    <location>
        <begin position="23"/>
        <end position="646"/>
    </location>
</feature>
<evidence type="ECO:0000256" key="1">
    <source>
        <dbReference type="SAM" id="MobiDB-lite"/>
    </source>
</evidence>
<dbReference type="AlphaFoldDB" id="W9C5L7"/>
<dbReference type="OrthoDB" id="5215637at2759"/>
<dbReference type="Proteomes" id="UP000019487">
    <property type="component" value="Unassembled WGS sequence"/>
</dbReference>
<comment type="caution">
    <text evidence="4">The sequence shown here is derived from an EMBL/GenBank/DDBJ whole genome shotgun (WGS) entry which is preliminary data.</text>
</comment>
<feature type="compositionally biased region" description="Basic and acidic residues" evidence="1">
    <location>
        <begin position="540"/>
        <end position="555"/>
    </location>
</feature>
<proteinExistence type="predicted"/>
<keyword evidence="2" id="KW-1133">Transmembrane helix</keyword>
<name>W9C5L7_SCLBF</name>
<dbReference type="Pfam" id="PF15345">
    <property type="entry name" value="TMEM51"/>
    <property type="match status" value="1"/>
</dbReference>
<feature type="region of interest" description="Disordered" evidence="1">
    <location>
        <begin position="356"/>
        <end position="404"/>
    </location>
</feature>
<feature type="region of interest" description="Disordered" evidence="1">
    <location>
        <begin position="34"/>
        <end position="82"/>
    </location>
</feature>
<sequence>MFIRQISAVATALLVQVSAVLSSDVMQNRTRVWHQEQGHAQQAQGQEGQNQQSSIQSLTTGGQGQQTQAQQSQASPNRRQQSRYTNAVGSEQCFLSNGNNDPNGIPCFSGDNTSRCCGANEFCSTNKLCVSKNDPNKFSRGSCVDPTFQAASCPNVCQSGEFSETLNTMSRKGKQLLIHNLAKDTGAVLPCGDPSLGQYCCDEGQGFACCSTPRKVLRLGKGTTFTENSFNPDATSDSNSQSQRPSQSETTNTNTAITTRVQTQTSSATQTVVKTSVSVSIQIVTSTQSPTPSAMVFSPVGSATASTFMILVTQTTTPQNQPSNSLEATRSASEFQNQNSQPLPFSTFPGLITYTQASSASSSPSENQNQNGQTTTATSTIDSQNSSKAQSQAEIQTTQSSSSTLPKTANIPIILVGVGVFVLILVLGIAIFCIRRRKRGRDAKTRAQSQDGTRQASESENGMGENMGKRDEMGDKSIGVFITVSEKFRGLKQKAHNVHVKKDDRVSREFDGALGGGIYLEGGTMGRGGSFISGGGAGPGERRNEYLGHAGDRRPRNPPSVLSGFNNPRTAPARPPPPLLPQQSREPQTSQNSFASVRSESGSESERANKMFSHEEERGLGLGLGLERVDSVVLDAQRQEQRRGFF</sequence>
<feature type="compositionally biased region" description="Polar residues" evidence="1">
    <location>
        <begin position="381"/>
        <end position="404"/>
    </location>
</feature>
<accession>W9C5L7</accession>
<feature type="compositionally biased region" description="Basic and acidic residues" evidence="1">
    <location>
        <begin position="604"/>
        <end position="616"/>
    </location>
</feature>
<keyword evidence="3" id="KW-0732">Signal</keyword>
<feature type="compositionally biased region" description="Low complexity" evidence="1">
    <location>
        <begin position="38"/>
        <end position="75"/>
    </location>
</feature>
<feature type="region of interest" description="Disordered" evidence="1">
    <location>
        <begin position="525"/>
        <end position="616"/>
    </location>
</feature>
<dbReference type="HOGENOM" id="CLU_405955_0_0_1"/>
<organism evidence="4 5">
    <name type="scientific">Sclerotinia borealis (strain F-4128)</name>
    <dbReference type="NCBI Taxonomy" id="1432307"/>
    <lineage>
        <taxon>Eukaryota</taxon>
        <taxon>Fungi</taxon>
        <taxon>Dikarya</taxon>
        <taxon>Ascomycota</taxon>
        <taxon>Pezizomycotina</taxon>
        <taxon>Leotiomycetes</taxon>
        <taxon>Helotiales</taxon>
        <taxon>Sclerotiniaceae</taxon>
        <taxon>Sclerotinia</taxon>
    </lineage>
</organism>
<protein>
    <recommendedName>
        <fullName evidence="6">Mid2 domain-containing protein</fullName>
    </recommendedName>
</protein>
<feature type="transmembrane region" description="Helical" evidence="2">
    <location>
        <begin position="411"/>
        <end position="434"/>
    </location>
</feature>
<feature type="region of interest" description="Disordered" evidence="1">
    <location>
        <begin position="223"/>
        <end position="255"/>
    </location>
</feature>
<feature type="compositionally biased region" description="Polar residues" evidence="1">
    <location>
        <begin position="448"/>
        <end position="460"/>
    </location>
</feature>
<evidence type="ECO:0008006" key="6">
    <source>
        <dbReference type="Google" id="ProtNLM"/>
    </source>
</evidence>
<keyword evidence="2" id="KW-0472">Membrane</keyword>
<evidence type="ECO:0000256" key="2">
    <source>
        <dbReference type="SAM" id="Phobius"/>
    </source>
</evidence>
<gene>
    <name evidence="4" type="ORF">SBOR_7552</name>
</gene>
<evidence type="ECO:0000256" key="3">
    <source>
        <dbReference type="SAM" id="SignalP"/>
    </source>
</evidence>
<evidence type="ECO:0000313" key="5">
    <source>
        <dbReference type="Proteomes" id="UP000019487"/>
    </source>
</evidence>
<feature type="compositionally biased region" description="Low complexity" evidence="1">
    <location>
        <begin position="357"/>
        <end position="380"/>
    </location>
</feature>
<feature type="compositionally biased region" description="Polar residues" evidence="1">
    <location>
        <begin position="223"/>
        <end position="249"/>
    </location>
</feature>
<feature type="signal peptide" evidence="3">
    <location>
        <begin position="1"/>
        <end position="22"/>
    </location>
</feature>
<reference evidence="4 5" key="1">
    <citation type="journal article" date="2014" name="Genome Announc.">
        <title>Draft genome sequence of Sclerotinia borealis, a psychrophilic plant pathogenic fungus.</title>
        <authorList>
            <person name="Mardanov A.V."/>
            <person name="Beletsky A.V."/>
            <person name="Kadnikov V.V."/>
            <person name="Ignatov A.N."/>
            <person name="Ravin N.V."/>
        </authorList>
    </citation>
    <scope>NUCLEOTIDE SEQUENCE [LARGE SCALE GENOMIC DNA]</scope>
    <source>
        <strain evidence="5">F-4157</strain>
    </source>
</reference>
<feature type="compositionally biased region" description="Low complexity" evidence="1">
    <location>
        <begin position="593"/>
        <end position="602"/>
    </location>
</feature>
<feature type="compositionally biased region" description="Polar residues" evidence="1">
    <location>
        <begin position="582"/>
        <end position="592"/>
    </location>
</feature>
<evidence type="ECO:0000313" key="4">
    <source>
        <dbReference type="EMBL" id="ESZ92052.1"/>
    </source>
</evidence>
<feature type="region of interest" description="Disordered" evidence="1">
    <location>
        <begin position="440"/>
        <end position="474"/>
    </location>
</feature>
<dbReference type="EMBL" id="AYSA01000428">
    <property type="protein sequence ID" value="ESZ92052.1"/>
    <property type="molecule type" value="Genomic_DNA"/>
</dbReference>
<feature type="compositionally biased region" description="Polar residues" evidence="1">
    <location>
        <begin position="326"/>
        <end position="343"/>
    </location>
</feature>
<keyword evidence="2" id="KW-0812">Transmembrane</keyword>